<dbReference type="EMBL" id="LNQE01000653">
    <property type="protein sequence ID" value="KUG25561.1"/>
    <property type="molecule type" value="Genomic_DNA"/>
</dbReference>
<dbReference type="InterPro" id="IPR017918">
    <property type="entry name" value="N-reg_PII_CS"/>
</dbReference>
<dbReference type="InterPro" id="IPR015867">
    <property type="entry name" value="N-reg_PII/ATP_PRibTrfase_C"/>
</dbReference>
<dbReference type="PROSITE" id="PS51343">
    <property type="entry name" value="PII_GLNB_DOM"/>
    <property type="match status" value="1"/>
</dbReference>
<dbReference type="Gene3D" id="3.30.70.120">
    <property type="match status" value="1"/>
</dbReference>
<dbReference type="SUPFAM" id="SSF54913">
    <property type="entry name" value="GlnB-like"/>
    <property type="match status" value="1"/>
</dbReference>
<dbReference type="GO" id="GO:0030234">
    <property type="term" value="F:enzyme regulator activity"/>
    <property type="evidence" value="ECO:0007669"/>
    <property type="project" value="InterPro"/>
</dbReference>
<dbReference type="PRINTS" id="PR00340">
    <property type="entry name" value="PIIGLNB"/>
</dbReference>
<dbReference type="Pfam" id="PF00543">
    <property type="entry name" value="P-II"/>
    <property type="match status" value="1"/>
</dbReference>
<gene>
    <name evidence="1" type="ORF">ASZ90_004617</name>
</gene>
<dbReference type="AlphaFoldDB" id="A0A0W8FXR3"/>
<protein>
    <submittedName>
        <fullName evidence="1">Nitrogen regulatory protein p-ii</fullName>
    </submittedName>
</protein>
<name>A0A0W8FXR3_9ZZZZ</name>
<dbReference type="PANTHER" id="PTHR30115:SF11">
    <property type="entry name" value="NITROGEN REGULATORY PROTEIN P-II HOMOLOG"/>
    <property type="match status" value="1"/>
</dbReference>
<dbReference type="GO" id="GO:0005829">
    <property type="term" value="C:cytosol"/>
    <property type="evidence" value="ECO:0007669"/>
    <property type="project" value="TreeGrafter"/>
</dbReference>
<dbReference type="InterPro" id="IPR002187">
    <property type="entry name" value="N-reg_PII"/>
</dbReference>
<dbReference type="PROSITE" id="PS00638">
    <property type="entry name" value="PII_GLNB_CTER"/>
    <property type="match status" value="1"/>
</dbReference>
<comment type="caution">
    <text evidence="1">The sequence shown here is derived from an EMBL/GenBank/DDBJ whole genome shotgun (WGS) entry which is preliminary data.</text>
</comment>
<organism evidence="1">
    <name type="scientific">hydrocarbon metagenome</name>
    <dbReference type="NCBI Taxonomy" id="938273"/>
    <lineage>
        <taxon>unclassified sequences</taxon>
        <taxon>metagenomes</taxon>
        <taxon>ecological metagenomes</taxon>
    </lineage>
</organism>
<proteinExistence type="predicted"/>
<accession>A0A0W8FXR3</accession>
<dbReference type="SMART" id="SM00938">
    <property type="entry name" value="P-II"/>
    <property type="match status" value="1"/>
</dbReference>
<dbReference type="InterPro" id="IPR011322">
    <property type="entry name" value="N-reg_PII-like_a/b"/>
</dbReference>
<evidence type="ECO:0000313" key="1">
    <source>
        <dbReference type="EMBL" id="KUG25561.1"/>
    </source>
</evidence>
<sequence length="113" mass="12395">MKEIKAIIKPFKLDNVLTELHKIEGLPGITVSDIRGFGKSKGKNAEETISEGLHELVPKTKIELVVVDEISDRIVDAIQQSAHTGNPGDGKIFVVDVEKVVKIRTNERGIKAI</sequence>
<dbReference type="GO" id="GO:0005524">
    <property type="term" value="F:ATP binding"/>
    <property type="evidence" value="ECO:0007669"/>
    <property type="project" value="TreeGrafter"/>
</dbReference>
<reference evidence="1" key="1">
    <citation type="journal article" date="2015" name="Proc. Natl. Acad. Sci. U.S.A.">
        <title>Networks of energetic and metabolic interactions define dynamics in microbial communities.</title>
        <authorList>
            <person name="Embree M."/>
            <person name="Liu J.K."/>
            <person name="Al-Bassam M.M."/>
            <person name="Zengler K."/>
        </authorList>
    </citation>
    <scope>NUCLEOTIDE SEQUENCE</scope>
</reference>
<dbReference type="GO" id="GO:0006808">
    <property type="term" value="P:regulation of nitrogen utilization"/>
    <property type="evidence" value="ECO:0007669"/>
    <property type="project" value="InterPro"/>
</dbReference>
<dbReference type="PANTHER" id="PTHR30115">
    <property type="entry name" value="NITROGEN REGULATORY PROTEIN P-II"/>
    <property type="match status" value="1"/>
</dbReference>